<dbReference type="InterPro" id="IPR017981">
    <property type="entry name" value="GPCR_2-like_7TM"/>
</dbReference>
<sequence length="631" mass="71989">MESRKSWSFGVILIFIQVFILCRPSTCTTILPRCTNYQDLRQDGSLQQADEVSVAGSLLKVALTPYNLNTTCKKRMDRSVPLRTIGKIGDQLELLPPVWMEMNHSNIMTFGDNGCFYDGSDYFQRTEYCVKTLTDTEIVLNLCEPDCENVGDYGRYCIPKCCSPDEILGFWGSRCRKLQSEEPNWRPVFCKEEHCAKLKGLGIIHFYREQRSCKGTLQRWPVSDVVMGNVTEEMKNIRMHVTDGKLRLKTLSENGKWQTNHQIVSYCVDGFVTSPTASYDGNPQNQVFLVCITHQPDVSSSIASNSTNSTTENSEKYDPWLFASIFIIGSFFLLVIVIVYFMLLSQHTINGLLILSYSISMLLCYVFYVAANFVSMYDEPIAPGIWERSIPCIITAKCTQYFLIVSDLWLTAMNLNLWLTIRSTHVVENSTIRRKVFTNYSVLAWGIPAVLVAAFVITEGYRDTEAKIHFSDCSVAWSRSPIVDIPLKVVFSINVILIFLTFKTIFEAQKVKSSVRCLGSDRFTITFFLKLFCMMGLVRIVQMVLWYFDFDGVQPWYIILVQCVLLFQPIPLFIMFCCNERTRDLLRTNYPKLAGVFDAFALITSTSYAFSICGKKPSNQSESVYTLATFT</sequence>
<feature type="transmembrane region" description="Helical" evidence="5">
    <location>
        <begin position="351"/>
        <end position="371"/>
    </location>
</feature>
<dbReference type="InterPro" id="IPR052808">
    <property type="entry name" value="GPCR_Mth-like"/>
</dbReference>
<dbReference type="PROSITE" id="PS50261">
    <property type="entry name" value="G_PROTEIN_RECEP_F2_4"/>
    <property type="match status" value="1"/>
</dbReference>
<proteinExistence type="predicted"/>
<feature type="transmembrane region" description="Helical" evidence="5">
    <location>
        <begin position="554"/>
        <end position="578"/>
    </location>
</feature>
<evidence type="ECO:0000256" key="4">
    <source>
        <dbReference type="ARBA" id="ARBA00023136"/>
    </source>
</evidence>
<gene>
    <name evidence="8" type="ORF">ODALV1_LOCUS9794</name>
</gene>
<reference evidence="8 9" key="1">
    <citation type="submission" date="2024-08" db="EMBL/GenBank/DDBJ databases">
        <authorList>
            <person name="Cucini C."/>
            <person name="Frati F."/>
        </authorList>
    </citation>
    <scope>NUCLEOTIDE SEQUENCE [LARGE SCALE GENOMIC DNA]</scope>
</reference>
<feature type="transmembrane region" description="Helical" evidence="5">
    <location>
        <begin position="320"/>
        <end position="344"/>
    </location>
</feature>
<dbReference type="Gene3D" id="1.20.1070.10">
    <property type="entry name" value="Rhodopsin 7-helix transmembrane proteins"/>
    <property type="match status" value="1"/>
</dbReference>
<dbReference type="PANTHER" id="PTHR46953">
    <property type="entry name" value="G-PROTEIN COUPLED RECEPTOR MTH-LIKE 1-RELATED"/>
    <property type="match status" value="1"/>
</dbReference>
<evidence type="ECO:0000256" key="6">
    <source>
        <dbReference type="SAM" id="SignalP"/>
    </source>
</evidence>
<evidence type="ECO:0000259" key="7">
    <source>
        <dbReference type="PROSITE" id="PS50261"/>
    </source>
</evidence>
<evidence type="ECO:0000256" key="1">
    <source>
        <dbReference type="ARBA" id="ARBA00004141"/>
    </source>
</evidence>
<feature type="transmembrane region" description="Helical" evidence="5">
    <location>
        <begin position="485"/>
        <end position="506"/>
    </location>
</feature>
<feature type="transmembrane region" description="Helical" evidence="5">
    <location>
        <begin position="590"/>
        <end position="610"/>
    </location>
</feature>
<evidence type="ECO:0000256" key="3">
    <source>
        <dbReference type="ARBA" id="ARBA00022989"/>
    </source>
</evidence>
<keyword evidence="3 5" id="KW-1133">Transmembrane helix</keyword>
<keyword evidence="2 5" id="KW-0812">Transmembrane</keyword>
<name>A0ABP1QEJ2_9HEXA</name>
<dbReference type="InterPro" id="IPR000832">
    <property type="entry name" value="GPCR_2_secretin-like"/>
</dbReference>
<keyword evidence="6" id="KW-0732">Signal</keyword>
<dbReference type="PANTHER" id="PTHR46953:SF1">
    <property type="entry name" value="G-PROTEIN COUPLED RECEPTOR MTH-LIKE 1-RELATED"/>
    <property type="match status" value="1"/>
</dbReference>
<feature type="domain" description="G-protein coupled receptors family 2 profile 2" evidence="7">
    <location>
        <begin position="328"/>
        <end position="566"/>
    </location>
</feature>
<organism evidence="8 9">
    <name type="scientific">Orchesella dallaii</name>
    <dbReference type="NCBI Taxonomy" id="48710"/>
    <lineage>
        <taxon>Eukaryota</taxon>
        <taxon>Metazoa</taxon>
        <taxon>Ecdysozoa</taxon>
        <taxon>Arthropoda</taxon>
        <taxon>Hexapoda</taxon>
        <taxon>Collembola</taxon>
        <taxon>Entomobryomorpha</taxon>
        <taxon>Entomobryoidea</taxon>
        <taxon>Orchesellidae</taxon>
        <taxon>Orchesellinae</taxon>
        <taxon>Orchesella</taxon>
    </lineage>
</organism>
<keyword evidence="4 5" id="KW-0472">Membrane</keyword>
<evidence type="ECO:0000256" key="2">
    <source>
        <dbReference type="ARBA" id="ARBA00022692"/>
    </source>
</evidence>
<dbReference type="Pfam" id="PF00002">
    <property type="entry name" value="7tm_2"/>
    <property type="match status" value="1"/>
</dbReference>
<comment type="caution">
    <text evidence="8">The sequence shown here is derived from an EMBL/GenBank/DDBJ whole genome shotgun (WGS) entry which is preliminary data.</text>
</comment>
<evidence type="ECO:0000313" key="8">
    <source>
        <dbReference type="EMBL" id="CAL8097956.1"/>
    </source>
</evidence>
<keyword evidence="9" id="KW-1185">Reference proteome</keyword>
<protein>
    <recommendedName>
        <fullName evidence="7">G-protein coupled receptors family 2 profile 2 domain-containing protein</fullName>
    </recommendedName>
</protein>
<feature type="transmembrane region" description="Helical" evidence="5">
    <location>
        <begin position="440"/>
        <end position="457"/>
    </location>
</feature>
<evidence type="ECO:0000256" key="5">
    <source>
        <dbReference type="SAM" id="Phobius"/>
    </source>
</evidence>
<dbReference type="EMBL" id="CAXLJM020000030">
    <property type="protein sequence ID" value="CAL8097956.1"/>
    <property type="molecule type" value="Genomic_DNA"/>
</dbReference>
<feature type="chain" id="PRO_5046851727" description="G-protein coupled receptors family 2 profile 2 domain-containing protein" evidence="6">
    <location>
        <begin position="28"/>
        <end position="631"/>
    </location>
</feature>
<accession>A0ABP1QEJ2</accession>
<evidence type="ECO:0000313" key="9">
    <source>
        <dbReference type="Proteomes" id="UP001642540"/>
    </source>
</evidence>
<feature type="transmembrane region" description="Helical" evidence="5">
    <location>
        <begin position="527"/>
        <end position="548"/>
    </location>
</feature>
<comment type="subcellular location">
    <subcellularLocation>
        <location evidence="1">Membrane</location>
        <topology evidence="1">Multi-pass membrane protein</topology>
    </subcellularLocation>
</comment>
<feature type="signal peptide" evidence="6">
    <location>
        <begin position="1"/>
        <end position="27"/>
    </location>
</feature>
<dbReference type="Proteomes" id="UP001642540">
    <property type="component" value="Unassembled WGS sequence"/>
</dbReference>